<evidence type="ECO:0000313" key="2">
    <source>
        <dbReference type="Proteomes" id="UP001054837"/>
    </source>
</evidence>
<comment type="caution">
    <text evidence="1">The sequence shown here is derived from an EMBL/GenBank/DDBJ whole genome shotgun (WGS) entry which is preliminary data.</text>
</comment>
<accession>A0AAV4TME1</accession>
<dbReference type="Proteomes" id="UP001054837">
    <property type="component" value="Unassembled WGS sequence"/>
</dbReference>
<dbReference type="AlphaFoldDB" id="A0AAV4TME1"/>
<reference evidence="1 2" key="1">
    <citation type="submission" date="2021-06" db="EMBL/GenBank/DDBJ databases">
        <title>Caerostris darwini draft genome.</title>
        <authorList>
            <person name="Kono N."/>
            <person name="Arakawa K."/>
        </authorList>
    </citation>
    <scope>NUCLEOTIDE SEQUENCE [LARGE SCALE GENOMIC DNA]</scope>
</reference>
<sequence length="109" mass="12489">MGDSITGVSLIVLKGLRKLLLHENWSKSYDVEESLLARANNECCSLSDQLLFWSNASKRFSDKRARENVPLVFYIKPVVNISCERFAKIVIDLEFSLERRTNVKGIDHC</sequence>
<gene>
    <name evidence="1" type="ORF">CDAR_92731</name>
</gene>
<keyword evidence="2" id="KW-1185">Reference proteome</keyword>
<evidence type="ECO:0000313" key="1">
    <source>
        <dbReference type="EMBL" id="GIY47580.1"/>
    </source>
</evidence>
<organism evidence="1 2">
    <name type="scientific">Caerostris darwini</name>
    <dbReference type="NCBI Taxonomy" id="1538125"/>
    <lineage>
        <taxon>Eukaryota</taxon>
        <taxon>Metazoa</taxon>
        <taxon>Ecdysozoa</taxon>
        <taxon>Arthropoda</taxon>
        <taxon>Chelicerata</taxon>
        <taxon>Arachnida</taxon>
        <taxon>Araneae</taxon>
        <taxon>Araneomorphae</taxon>
        <taxon>Entelegynae</taxon>
        <taxon>Araneoidea</taxon>
        <taxon>Araneidae</taxon>
        <taxon>Caerostris</taxon>
    </lineage>
</organism>
<dbReference type="EMBL" id="BPLQ01009957">
    <property type="protein sequence ID" value="GIY47580.1"/>
    <property type="molecule type" value="Genomic_DNA"/>
</dbReference>
<name>A0AAV4TME1_9ARAC</name>
<protein>
    <submittedName>
        <fullName evidence="1">Uncharacterized protein</fullName>
    </submittedName>
</protein>
<proteinExistence type="predicted"/>